<organism evidence="1 2">
    <name type="scientific">Chelatococcus asaccharovorans</name>
    <dbReference type="NCBI Taxonomy" id="28210"/>
    <lineage>
        <taxon>Bacteria</taxon>
        <taxon>Pseudomonadati</taxon>
        <taxon>Pseudomonadota</taxon>
        <taxon>Alphaproteobacteria</taxon>
        <taxon>Hyphomicrobiales</taxon>
        <taxon>Chelatococcaceae</taxon>
        <taxon>Chelatococcus</taxon>
    </lineage>
</organism>
<reference evidence="1 2" key="1">
    <citation type="submission" date="2018-05" db="EMBL/GenBank/DDBJ databases">
        <title>Genomic Encyclopedia of Type Strains, Phase IV (KMG-IV): sequencing the most valuable type-strain genomes for metagenomic binning, comparative biology and taxonomic classification.</title>
        <authorList>
            <person name="Goeker M."/>
        </authorList>
    </citation>
    <scope>NUCLEOTIDE SEQUENCE [LARGE SCALE GENOMIC DNA]</scope>
    <source>
        <strain evidence="1 2">DSM 6462</strain>
    </source>
</reference>
<dbReference type="RefSeq" id="WP_245449901.1">
    <property type="nucleotide sequence ID" value="NZ_JAHBRY010000001.1"/>
</dbReference>
<protein>
    <recommendedName>
        <fullName evidence="3">Haloacid dehalogenase-like hydrolase</fullName>
    </recommendedName>
</protein>
<evidence type="ECO:0000313" key="1">
    <source>
        <dbReference type="EMBL" id="PXW57336.1"/>
    </source>
</evidence>
<comment type="caution">
    <text evidence="1">The sequence shown here is derived from an EMBL/GenBank/DDBJ whole genome shotgun (WGS) entry which is preliminary data.</text>
</comment>
<dbReference type="EMBL" id="QJJK01000007">
    <property type="protein sequence ID" value="PXW57336.1"/>
    <property type="molecule type" value="Genomic_DNA"/>
</dbReference>
<accession>A0A2V3U614</accession>
<name>A0A2V3U614_9HYPH</name>
<evidence type="ECO:0008006" key="3">
    <source>
        <dbReference type="Google" id="ProtNLM"/>
    </source>
</evidence>
<dbReference type="InterPro" id="IPR036412">
    <property type="entry name" value="HAD-like_sf"/>
</dbReference>
<evidence type="ECO:0000313" key="2">
    <source>
        <dbReference type="Proteomes" id="UP000248021"/>
    </source>
</evidence>
<proteinExistence type="predicted"/>
<dbReference type="Proteomes" id="UP000248021">
    <property type="component" value="Unassembled WGS sequence"/>
</dbReference>
<dbReference type="SUPFAM" id="SSF56784">
    <property type="entry name" value="HAD-like"/>
    <property type="match status" value="1"/>
</dbReference>
<keyword evidence="2" id="KW-1185">Reference proteome</keyword>
<sequence length="54" mass="6241">MRPLAEAEISAFRSVRFVLTDMDETLTYRGRLSARTYDALERLQRADVTETFGN</sequence>
<gene>
    <name evidence="1" type="ORF">C7450_107377</name>
</gene>
<dbReference type="AlphaFoldDB" id="A0A2V3U614"/>